<gene>
    <name evidence="2" type="ORF">Tci_610608</name>
</gene>
<dbReference type="AlphaFoldDB" id="A0A699JHV7"/>
<sequence>MNQHRVILPIFSAPTRNNTRILRTNRIRLPQVHKTQILPRNRILILERKCHPRSSLSFTIGVSSTATIQYGNYSNPRNAPPQFISQQSSQPQFFRQPQFKVPQAKDPRDGRCRPKKRKQPVVDLDEGDDDNMAEKRAITR</sequence>
<protein>
    <submittedName>
        <fullName evidence="2">Uncharacterized protein</fullName>
    </submittedName>
</protein>
<organism evidence="2">
    <name type="scientific">Tanacetum cinerariifolium</name>
    <name type="common">Dalmatian daisy</name>
    <name type="synonym">Chrysanthemum cinerariifolium</name>
    <dbReference type="NCBI Taxonomy" id="118510"/>
    <lineage>
        <taxon>Eukaryota</taxon>
        <taxon>Viridiplantae</taxon>
        <taxon>Streptophyta</taxon>
        <taxon>Embryophyta</taxon>
        <taxon>Tracheophyta</taxon>
        <taxon>Spermatophyta</taxon>
        <taxon>Magnoliopsida</taxon>
        <taxon>eudicotyledons</taxon>
        <taxon>Gunneridae</taxon>
        <taxon>Pentapetalae</taxon>
        <taxon>asterids</taxon>
        <taxon>campanulids</taxon>
        <taxon>Asterales</taxon>
        <taxon>Asteraceae</taxon>
        <taxon>Asteroideae</taxon>
        <taxon>Anthemideae</taxon>
        <taxon>Anthemidinae</taxon>
        <taxon>Tanacetum</taxon>
    </lineage>
</organism>
<evidence type="ECO:0000256" key="1">
    <source>
        <dbReference type="SAM" id="MobiDB-lite"/>
    </source>
</evidence>
<dbReference type="EMBL" id="BKCJ010415125">
    <property type="protein sequence ID" value="GFA38636.1"/>
    <property type="molecule type" value="Genomic_DNA"/>
</dbReference>
<proteinExistence type="predicted"/>
<evidence type="ECO:0000313" key="2">
    <source>
        <dbReference type="EMBL" id="GFA38636.1"/>
    </source>
</evidence>
<reference evidence="2" key="1">
    <citation type="journal article" date="2019" name="Sci. Rep.">
        <title>Draft genome of Tanacetum cinerariifolium, the natural source of mosquito coil.</title>
        <authorList>
            <person name="Yamashiro T."/>
            <person name="Shiraishi A."/>
            <person name="Satake H."/>
            <person name="Nakayama K."/>
        </authorList>
    </citation>
    <scope>NUCLEOTIDE SEQUENCE</scope>
</reference>
<feature type="compositionally biased region" description="Basic and acidic residues" evidence="1">
    <location>
        <begin position="103"/>
        <end position="112"/>
    </location>
</feature>
<accession>A0A699JHV7</accession>
<feature type="region of interest" description="Disordered" evidence="1">
    <location>
        <begin position="71"/>
        <end position="140"/>
    </location>
</feature>
<comment type="caution">
    <text evidence="2">The sequence shown here is derived from an EMBL/GenBank/DDBJ whole genome shotgun (WGS) entry which is preliminary data.</text>
</comment>
<feature type="compositionally biased region" description="Low complexity" evidence="1">
    <location>
        <begin position="80"/>
        <end position="99"/>
    </location>
</feature>
<name>A0A699JHV7_TANCI</name>